<evidence type="ECO:0000313" key="9">
    <source>
        <dbReference type="EMBL" id="AEA42941.1"/>
    </source>
</evidence>
<dbReference type="InterPro" id="IPR018394">
    <property type="entry name" value="DNA_photolyase_1_CS_C"/>
</dbReference>
<feature type="site" description="Electron transfer via tryptophanyl radical" evidence="6">
    <location>
        <position position="364"/>
    </location>
</feature>
<dbReference type="InterPro" id="IPR005101">
    <property type="entry name" value="Cryptochr/Photolyase_FAD-bd"/>
</dbReference>
<proteinExistence type="inferred from homology"/>
<keyword evidence="4 7" id="KW-0157">Chromophore</keyword>
<evidence type="ECO:0000256" key="2">
    <source>
        <dbReference type="ARBA" id="ARBA00022630"/>
    </source>
</evidence>
<dbReference type="GO" id="GO:0006139">
    <property type="term" value="P:nucleobase-containing compound metabolic process"/>
    <property type="evidence" value="ECO:0007669"/>
    <property type="project" value="UniProtKB-ARBA"/>
</dbReference>
<evidence type="ECO:0000256" key="5">
    <source>
        <dbReference type="PIRSR" id="PIRSR602081-1"/>
    </source>
</evidence>
<evidence type="ECO:0000256" key="7">
    <source>
        <dbReference type="RuleBase" id="RU004182"/>
    </source>
</evidence>
<dbReference type="EC" id="4.1.99.3" evidence="9"/>
<comment type="cofactor">
    <cofactor evidence="1">
        <name>(6R)-5,10-methylene-5,6,7,8-tetrahydrofolate</name>
        <dbReference type="ChEBI" id="CHEBI:15636"/>
    </cofactor>
</comment>
<accession>F2IK42</accession>
<dbReference type="RefSeq" id="WP_013685713.1">
    <property type="nucleotide sequence ID" value="NC_015321.1"/>
</dbReference>
<keyword evidence="9" id="KW-0456">Lyase</keyword>
<evidence type="ECO:0000256" key="3">
    <source>
        <dbReference type="ARBA" id="ARBA00022827"/>
    </source>
</evidence>
<dbReference type="GO" id="GO:0006950">
    <property type="term" value="P:response to stress"/>
    <property type="evidence" value="ECO:0007669"/>
    <property type="project" value="UniProtKB-ARBA"/>
</dbReference>
<feature type="binding site" evidence="5">
    <location>
        <begin position="257"/>
        <end position="264"/>
    </location>
    <ligand>
        <name>FAD</name>
        <dbReference type="ChEBI" id="CHEBI:57692"/>
    </ligand>
</feature>
<feature type="binding site" evidence="5">
    <location>
        <begin position="226"/>
        <end position="230"/>
    </location>
    <ligand>
        <name>FAD</name>
        <dbReference type="ChEBI" id="CHEBI:57692"/>
    </ligand>
</feature>
<dbReference type="PROSITE" id="PS00691">
    <property type="entry name" value="DNA_PHOTOLYASES_1_2"/>
    <property type="match status" value="1"/>
</dbReference>
<dbReference type="InterPro" id="IPR002081">
    <property type="entry name" value="Cryptochrome/DNA_photolyase_1"/>
</dbReference>
<keyword evidence="2 5" id="KW-0285">Flavoprotein</keyword>
<evidence type="ECO:0000256" key="4">
    <source>
        <dbReference type="ARBA" id="ARBA00022991"/>
    </source>
</evidence>
<dbReference type="AlphaFoldDB" id="F2IK42"/>
<name>F2IK42_FLUTR</name>
<dbReference type="PANTHER" id="PTHR11455:SF9">
    <property type="entry name" value="CRYPTOCHROME CIRCADIAN CLOCK 5 ISOFORM X1"/>
    <property type="match status" value="1"/>
</dbReference>
<dbReference type="InterPro" id="IPR006050">
    <property type="entry name" value="DNA_photolyase_N"/>
</dbReference>
<gene>
    <name evidence="9" type="ordered locus">Fluta_0940</name>
</gene>
<dbReference type="Pfam" id="PF03441">
    <property type="entry name" value="FAD_binding_7"/>
    <property type="match status" value="1"/>
</dbReference>
<dbReference type="SUPFAM" id="SSF48173">
    <property type="entry name" value="Cryptochrome/photolyase FAD-binding domain"/>
    <property type="match status" value="1"/>
</dbReference>
<dbReference type="Pfam" id="PF00875">
    <property type="entry name" value="DNA_photolyase"/>
    <property type="match status" value="1"/>
</dbReference>
<protein>
    <submittedName>
        <fullName evidence="9">Deoxyribodipyrimidine photo-lyase</fullName>
        <ecNumber evidence="9">4.1.99.3</ecNumber>
    </submittedName>
</protein>
<comment type="similarity">
    <text evidence="7">Belongs to the DNA photolyase family.</text>
</comment>
<dbReference type="GO" id="GO:0009416">
    <property type="term" value="P:response to light stimulus"/>
    <property type="evidence" value="ECO:0007669"/>
    <property type="project" value="TreeGrafter"/>
</dbReference>
<comment type="cofactor">
    <cofactor evidence="5">
        <name>FAD</name>
        <dbReference type="ChEBI" id="CHEBI:57692"/>
    </cofactor>
    <text evidence="5">Binds 1 FAD per subunit.</text>
</comment>
<dbReference type="HOGENOM" id="CLU_010348_2_2_10"/>
<dbReference type="Gene3D" id="1.10.579.10">
    <property type="entry name" value="DNA Cyclobutane Dipyrimidine Photolyase, subunit A, domain 3"/>
    <property type="match status" value="1"/>
</dbReference>
<dbReference type="eggNOG" id="COG0415">
    <property type="taxonomic scope" value="Bacteria"/>
</dbReference>
<reference evidence="10" key="2">
    <citation type="submission" date="2011-02" db="EMBL/GenBank/DDBJ databases">
        <title>The complete genome of Fluviicola taffensis DSM 16823.</title>
        <authorList>
            <consortium name="US DOE Joint Genome Institute (JGI-PGF)"/>
            <person name="Lucas S."/>
            <person name="Copeland A."/>
            <person name="Lapidus A."/>
            <person name="Bruce D."/>
            <person name="Goodwin L."/>
            <person name="Pitluck S."/>
            <person name="Kyrpides N."/>
            <person name="Mavromatis K."/>
            <person name="Ivanova N."/>
            <person name="Mikhailova N."/>
            <person name="Pagani I."/>
            <person name="Chertkov O."/>
            <person name="Detter J.C."/>
            <person name="Han C."/>
            <person name="Tapia R."/>
            <person name="Land M."/>
            <person name="Hauser L."/>
            <person name="Markowitz V."/>
            <person name="Cheng J.-F."/>
            <person name="Hugenholtz P."/>
            <person name="Woyke T."/>
            <person name="Wu D."/>
            <person name="Tindall B."/>
            <person name="Pomrenke H.G."/>
            <person name="Brambilla E."/>
            <person name="Klenk H.-P."/>
            <person name="Eisen J.A."/>
        </authorList>
    </citation>
    <scope>NUCLEOTIDE SEQUENCE [LARGE SCALE GENOMIC DNA]</scope>
    <source>
        <strain evidence="10">DSM 16823 / RW262 / RW262</strain>
    </source>
</reference>
<feature type="site" description="Electron transfer via tryptophanyl radical" evidence="6">
    <location>
        <position position="341"/>
    </location>
</feature>
<evidence type="ECO:0000256" key="6">
    <source>
        <dbReference type="PIRSR" id="PIRSR602081-2"/>
    </source>
</evidence>
<keyword evidence="10" id="KW-1185">Reference proteome</keyword>
<keyword evidence="3 5" id="KW-0274">FAD</keyword>
<reference evidence="9 10" key="1">
    <citation type="journal article" date="2011" name="Stand. Genomic Sci.">
        <title>Complete genome sequence of the gliding freshwater bacterium Fluviicola taffensis type strain (RW262).</title>
        <authorList>
            <person name="Woyke T."/>
            <person name="Chertkov O."/>
            <person name="Lapidus A."/>
            <person name="Nolan M."/>
            <person name="Lucas S."/>
            <person name="Del Rio T.G."/>
            <person name="Tice H."/>
            <person name="Cheng J.F."/>
            <person name="Tapia R."/>
            <person name="Han C."/>
            <person name="Goodwin L."/>
            <person name="Pitluck S."/>
            <person name="Liolios K."/>
            <person name="Pagani I."/>
            <person name="Ivanova N."/>
            <person name="Huntemann M."/>
            <person name="Mavromatis K."/>
            <person name="Mikhailova N."/>
            <person name="Pati A."/>
            <person name="Chen A."/>
            <person name="Palaniappan K."/>
            <person name="Land M."/>
            <person name="Hauser L."/>
            <person name="Brambilla E.M."/>
            <person name="Rohde M."/>
            <person name="Mwirichia R."/>
            <person name="Sikorski J."/>
            <person name="Tindall B.J."/>
            <person name="Goker M."/>
            <person name="Bristow J."/>
            <person name="Eisen J.A."/>
            <person name="Markowitz V."/>
            <person name="Hugenholtz P."/>
            <person name="Klenk H.P."/>
            <person name="Kyrpides N.C."/>
        </authorList>
    </citation>
    <scope>NUCLEOTIDE SEQUENCE [LARGE SCALE GENOMIC DNA]</scope>
    <source>
        <strain evidence="10">DSM 16823 / RW262 / RW262</strain>
    </source>
</reference>
<feature type="site" description="Electron transfer via tryptophanyl radical" evidence="6">
    <location>
        <position position="288"/>
    </location>
</feature>
<evidence type="ECO:0000256" key="1">
    <source>
        <dbReference type="ARBA" id="ARBA00001932"/>
    </source>
</evidence>
<feature type="domain" description="Photolyase/cryptochrome alpha/beta" evidence="8">
    <location>
        <begin position="3"/>
        <end position="132"/>
    </location>
</feature>
<evidence type="ECO:0000259" key="8">
    <source>
        <dbReference type="PROSITE" id="PS51645"/>
    </source>
</evidence>
<dbReference type="Proteomes" id="UP000007463">
    <property type="component" value="Chromosome"/>
</dbReference>
<dbReference type="EMBL" id="CP002542">
    <property type="protein sequence ID" value="AEA42941.1"/>
    <property type="molecule type" value="Genomic_DNA"/>
</dbReference>
<dbReference type="KEGG" id="fte:Fluta_0940"/>
<dbReference type="PROSITE" id="PS00394">
    <property type="entry name" value="DNA_PHOTOLYASES_1_1"/>
    <property type="match status" value="1"/>
</dbReference>
<dbReference type="GO" id="GO:0003677">
    <property type="term" value="F:DNA binding"/>
    <property type="evidence" value="ECO:0007669"/>
    <property type="project" value="TreeGrafter"/>
</dbReference>
<dbReference type="Gene3D" id="3.40.50.620">
    <property type="entry name" value="HUPs"/>
    <property type="match status" value="1"/>
</dbReference>
<dbReference type="PRINTS" id="PR00147">
    <property type="entry name" value="DNAPHOTLYASE"/>
</dbReference>
<dbReference type="PANTHER" id="PTHR11455">
    <property type="entry name" value="CRYPTOCHROME"/>
    <property type="match status" value="1"/>
</dbReference>
<dbReference type="InterPro" id="IPR014729">
    <property type="entry name" value="Rossmann-like_a/b/a_fold"/>
</dbReference>
<evidence type="ECO:0000313" key="10">
    <source>
        <dbReference type="Proteomes" id="UP000007463"/>
    </source>
</evidence>
<dbReference type="SUPFAM" id="SSF52425">
    <property type="entry name" value="Cryptochrome/photolyase, N-terminal domain"/>
    <property type="match status" value="1"/>
</dbReference>
<dbReference type="GO" id="GO:0003904">
    <property type="term" value="F:deoxyribodipyrimidine photo-lyase activity"/>
    <property type="evidence" value="ECO:0007669"/>
    <property type="project" value="UniProtKB-EC"/>
</dbReference>
<dbReference type="GO" id="GO:0071949">
    <property type="term" value="F:FAD binding"/>
    <property type="evidence" value="ECO:0007669"/>
    <property type="project" value="TreeGrafter"/>
</dbReference>
<dbReference type="STRING" id="755732.Fluta_0940"/>
<dbReference type="Gene3D" id="1.25.40.80">
    <property type="match status" value="1"/>
</dbReference>
<feature type="binding site" evidence="5">
    <location>
        <position position="214"/>
    </location>
    <ligand>
        <name>FAD</name>
        <dbReference type="ChEBI" id="CHEBI:57692"/>
    </ligand>
</feature>
<dbReference type="PROSITE" id="PS51645">
    <property type="entry name" value="PHR_CRY_ALPHA_BETA"/>
    <property type="match status" value="1"/>
</dbReference>
<feature type="binding site" evidence="5">
    <location>
        <position position="254"/>
    </location>
    <ligand>
        <name>FAD</name>
        <dbReference type="ChEBI" id="CHEBI:57692"/>
    </ligand>
</feature>
<organism evidence="9 10">
    <name type="scientific">Fluviicola taffensis (strain DSM 16823 / NCIMB 13979 / RW262)</name>
    <dbReference type="NCBI Taxonomy" id="755732"/>
    <lineage>
        <taxon>Bacteria</taxon>
        <taxon>Pseudomonadati</taxon>
        <taxon>Bacteroidota</taxon>
        <taxon>Flavobacteriia</taxon>
        <taxon>Flavobacteriales</taxon>
        <taxon>Crocinitomicaceae</taxon>
        <taxon>Fluviicola</taxon>
    </lineage>
</organism>
<dbReference type="InterPro" id="IPR036134">
    <property type="entry name" value="Crypto/Photolyase_FAD-like_sf"/>
</dbReference>
<sequence>MEQLALFWHRRDLRISDNAGLYKALKSGLKVQAIFIFDSQILAHLSKNDQRVLFIHQTIQNLQQAYQKLGASLWIFHGNPTEIIPQLVQKHEIKHVFCNRDYEPNALKRDKSVYDALTKIGCQFSGSKDHVIFEKEEIVKSDGNPYHVFTPYMKRWKEQLNDFYLQPYPVEKYIHNLNPNNHVELPTLSELGFSEIQTQHFPSAEIPQTIIQSYENTRDFPAINGTTRLSIHLRFGTISIRELAKQALKTNEKYFNELIWRDFYQMILFFYPRTIEETFRKEYGRIEWEFDEKLFQAWCDGKTGYPLVDAGMRELNETGHMHNRVRMVVASFFCKHLFHDWKLGERYFAEKLLDFELASNVGGWQWAAGCGVDAAPYFRIFNPTTQQERFDPQFEYIKKWVPEFGTSDYPQPIVEHKWARERTLENYKKVLKAE</sequence>
<dbReference type="InterPro" id="IPR036155">
    <property type="entry name" value="Crypto/Photolyase_N_sf"/>
</dbReference>
<dbReference type="OrthoDB" id="9772484at2"/>